<feature type="transmembrane region" description="Helical" evidence="8">
    <location>
        <begin position="80"/>
        <end position="104"/>
    </location>
</feature>
<protein>
    <submittedName>
        <fullName evidence="9">Uncharacterized protein</fullName>
    </submittedName>
</protein>
<keyword evidence="8" id="KW-0812">Transmembrane</keyword>
<keyword evidence="5" id="KW-0802">TPR repeat</keyword>
<keyword evidence="8" id="KW-0472">Membrane</keyword>
<proteinExistence type="predicted"/>
<keyword evidence="3" id="KW-0963">Cytoplasm</keyword>
<comment type="subcellular location">
    <subcellularLocation>
        <location evidence="1">Cell projection</location>
        <location evidence="1">Cilium</location>
    </subcellularLocation>
    <subcellularLocation>
        <location evidence="2">Cytoplasm</location>
        <location evidence="2">Cytoskeleton</location>
    </subcellularLocation>
</comment>
<dbReference type="SUPFAM" id="SSF48452">
    <property type="entry name" value="TPR-like"/>
    <property type="match status" value="1"/>
</dbReference>
<evidence type="ECO:0000313" key="10">
    <source>
        <dbReference type="Proteomes" id="UP000264800"/>
    </source>
</evidence>
<dbReference type="PANTHER" id="PTHR23040">
    <property type="match status" value="1"/>
</dbReference>
<dbReference type="AlphaFoldDB" id="A0A3Q3BD61"/>
<keyword evidence="8" id="KW-1133">Transmembrane helix</keyword>
<evidence type="ECO:0000256" key="1">
    <source>
        <dbReference type="ARBA" id="ARBA00004138"/>
    </source>
</evidence>
<dbReference type="PANTHER" id="PTHR23040:SF1">
    <property type="entry name" value="OUTER DYNEIN ARM-DOCKING COMPLEX SUBUNIT 4"/>
    <property type="match status" value="1"/>
</dbReference>
<evidence type="ECO:0000256" key="7">
    <source>
        <dbReference type="ARBA" id="ARBA00023273"/>
    </source>
</evidence>
<organism evidence="9 10">
    <name type="scientific">Kryptolebias marmoratus</name>
    <name type="common">Mangrove killifish</name>
    <name type="synonym">Rivulus marmoratus</name>
    <dbReference type="NCBI Taxonomy" id="37003"/>
    <lineage>
        <taxon>Eukaryota</taxon>
        <taxon>Metazoa</taxon>
        <taxon>Chordata</taxon>
        <taxon>Craniata</taxon>
        <taxon>Vertebrata</taxon>
        <taxon>Euteleostomi</taxon>
        <taxon>Actinopterygii</taxon>
        <taxon>Neopterygii</taxon>
        <taxon>Teleostei</taxon>
        <taxon>Neoteleostei</taxon>
        <taxon>Acanthomorphata</taxon>
        <taxon>Ovalentaria</taxon>
        <taxon>Atherinomorphae</taxon>
        <taxon>Cyprinodontiformes</taxon>
        <taxon>Rivulidae</taxon>
        <taxon>Kryptolebias</taxon>
    </lineage>
</organism>
<keyword evidence="6" id="KW-0206">Cytoskeleton</keyword>
<dbReference type="Gene3D" id="1.25.40.10">
    <property type="entry name" value="Tetratricopeptide repeat domain"/>
    <property type="match status" value="1"/>
</dbReference>
<keyword evidence="10" id="KW-1185">Reference proteome</keyword>
<name>A0A3Q3BD61_KRYMA</name>
<keyword evidence="7" id="KW-0966">Cell projection</keyword>
<dbReference type="GO" id="GO:0005737">
    <property type="term" value="C:cytoplasm"/>
    <property type="evidence" value="ECO:0007669"/>
    <property type="project" value="TreeGrafter"/>
</dbReference>
<dbReference type="GO" id="GO:0005856">
    <property type="term" value="C:cytoskeleton"/>
    <property type="evidence" value="ECO:0007669"/>
    <property type="project" value="UniProtKB-SubCell"/>
</dbReference>
<evidence type="ECO:0000256" key="4">
    <source>
        <dbReference type="ARBA" id="ARBA00022737"/>
    </source>
</evidence>
<keyword evidence="4" id="KW-0677">Repeat</keyword>
<reference evidence="9" key="2">
    <citation type="submission" date="2025-09" db="UniProtKB">
        <authorList>
            <consortium name="Ensembl"/>
        </authorList>
    </citation>
    <scope>IDENTIFICATION</scope>
</reference>
<evidence type="ECO:0000313" key="9">
    <source>
        <dbReference type="Ensembl" id="ENSKMAP00000027246.1"/>
    </source>
</evidence>
<dbReference type="InterPro" id="IPR011990">
    <property type="entry name" value="TPR-like_helical_dom_sf"/>
</dbReference>
<dbReference type="GeneTree" id="ENSGT00940000178401"/>
<dbReference type="GO" id="GO:0005929">
    <property type="term" value="C:cilium"/>
    <property type="evidence" value="ECO:0007669"/>
    <property type="project" value="UniProtKB-SubCell"/>
</dbReference>
<accession>A0A3Q3BD61</accession>
<evidence type="ECO:0000256" key="3">
    <source>
        <dbReference type="ARBA" id="ARBA00022490"/>
    </source>
</evidence>
<dbReference type="Ensembl" id="ENSKMAT00000027588.1">
    <property type="protein sequence ID" value="ENSKMAP00000027246.1"/>
    <property type="gene ID" value="ENSKMAG00000020204.1"/>
</dbReference>
<evidence type="ECO:0000256" key="5">
    <source>
        <dbReference type="ARBA" id="ARBA00022803"/>
    </source>
</evidence>
<dbReference type="Proteomes" id="UP000264800">
    <property type="component" value="Unplaced"/>
</dbReference>
<evidence type="ECO:0000256" key="6">
    <source>
        <dbReference type="ARBA" id="ARBA00023212"/>
    </source>
</evidence>
<sequence length="108" mass="12255">MSDSNEDDKGQNSKMAFSTLFADGEWMFVKEDYENALALSPGEKNCLVCRAKCYMKLGHLEKALKDAETSLLDDETFSEVTFLCSSFTGSELVQLMVFIILFYFRDCT</sequence>
<evidence type="ECO:0000256" key="2">
    <source>
        <dbReference type="ARBA" id="ARBA00004245"/>
    </source>
</evidence>
<dbReference type="InterPro" id="IPR040111">
    <property type="entry name" value="ODAD4"/>
</dbReference>
<dbReference type="STRING" id="37003.ENSKMAP00000027246"/>
<evidence type="ECO:0000256" key="8">
    <source>
        <dbReference type="SAM" id="Phobius"/>
    </source>
</evidence>
<reference evidence="9" key="1">
    <citation type="submission" date="2025-08" db="UniProtKB">
        <authorList>
            <consortium name="Ensembl"/>
        </authorList>
    </citation>
    <scope>IDENTIFICATION</scope>
</reference>